<dbReference type="OrthoDB" id="5621705at2"/>
<feature type="transmembrane region" description="Helical" evidence="1">
    <location>
        <begin position="35"/>
        <end position="53"/>
    </location>
</feature>
<evidence type="ECO:0000256" key="1">
    <source>
        <dbReference type="SAM" id="Phobius"/>
    </source>
</evidence>
<accession>A0A2S9KBI2</accession>
<name>A0A2S9KBI2_9BURK</name>
<keyword evidence="1" id="KW-0472">Membrane</keyword>
<evidence type="ECO:0000313" key="3">
    <source>
        <dbReference type="EMBL" id="PRD67774.1"/>
    </source>
</evidence>
<keyword evidence="1" id="KW-0812">Transmembrane</keyword>
<reference evidence="2 5" key="2">
    <citation type="submission" date="2019-09" db="EMBL/GenBank/DDBJ databases">
        <title>Identification of Malikia spinosa a prominent benzene-, toluene-, and ethylbenzene-degrading bacterium: enrichment, isolation and whole genome sequencing.</title>
        <authorList>
            <person name="Tancsics A."/>
            <person name="Revesz F."/>
            <person name="Kriszt B."/>
        </authorList>
    </citation>
    <scope>NUCLEOTIDE SEQUENCE [LARGE SCALE GENOMIC DNA]</scope>
    <source>
        <strain evidence="2 5">AB6</strain>
    </source>
</reference>
<keyword evidence="4" id="KW-1185">Reference proteome</keyword>
<dbReference type="Proteomes" id="UP000238326">
    <property type="component" value="Unassembled WGS sequence"/>
</dbReference>
<dbReference type="Pfam" id="PF09955">
    <property type="entry name" value="DUF2189"/>
    <property type="match status" value="1"/>
</dbReference>
<gene>
    <name evidence="3" type="ORF">C6P61_14860</name>
    <name evidence="2" type="ORF">F5985_11700</name>
</gene>
<feature type="transmembrane region" description="Helical" evidence="1">
    <location>
        <begin position="160"/>
        <end position="184"/>
    </location>
</feature>
<proteinExistence type="predicted"/>
<dbReference type="Proteomes" id="UP000481947">
    <property type="component" value="Unassembled WGS sequence"/>
</dbReference>
<organism evidence="3 4">
    <name type="scientific">Malikia spinosa</name>
    <dbReference type="NCBI Taxonomy" id="86180"/>
    <lineage>
        <taxon>Bacteria</taxon>
        <taxon>Pseudomonadati</taxon>
        <taxon>Pseudomonadota</taxon>
        <taxon>Betaproteobacteria</taxon>
        <taxon>Burkholderiales</taxon>
        <taxon>Comamonadaceae</taxon>
        <taxon>Malikia</taxon>
    </lineage>
</organism>
<reference evidence="3 4" key="1">
    <citation type="submission" date="2018-03" db="EMBL/GenBank/DDBJ databases">
        <title>Comparative genomics illustrates the genes involved in a hyperalkaliphilic mechanisms of Serpentinomonas isolated from highly-alkaline calcium-rich serpentinized springs.</title>
        <authorList>
            <person name="Suzuki S."/>
            <person name="Ishii S."/>
            <person name="Walworth N."/>
            <person name="Bird L."/>
            <person name="Kuenen J.G."/>
            <person name="Nealson K.H."/>
        </authorList>
    </citation>
    <scope>NUCLEOTIDE SEQUENCE [LARGE SCALE GENOMIC DNA]</scope>
    <source>
        <strain evidence="3 4">83</strain>
    </source>
</reference>
<protein>
    <submittedName>
        <fullName evidence="2">DUF2189 domain-containing protein</fullName>
    </submittedName>
</protein>
<evidence type="ECO:0000313" key="2">
    <source>
        <dbReference type="EMBL" id="MYZ52783.1"/>
    </source>
</evidence>
<dbReference type="EMBL" id="VYSB01000012">
    <property type="protein sequence ID" value="MYZ52783.1"/>
    <property type="molecule type" value="Genomic_DNA"/>
</dbReference>
<dbReference type="AlphaFoldDB" id="A0A2S9KBI2"/>
<keyword evidence="1" id="KW-1133">Transmembrane helix</keyword>
<feature type="transmembrane region" description="Helical" evidence="1">
    <location>
        <begin position="109"/>
        <end position="135"/>
    </location>
</feature>
<dbReference type="EMBL" id="PVLR01000046">
    <property type="protein sequence ID" value="PRD67774.1"/>
    <property type="molecule type" value="Genomic_DNA"/>
</dbReference>
<feature type="transmembrane region" description="Helical" evidence="1">
    <location>
        <begin position="205"/>
        <end position="238"/>
    </location>
</feature>
<dbReference type="RefSeq" id="WP_105730710.1">
    <property type="nucleotide sequence ID" value="NZ_DAIPCI010000039.1"/>
</dbReference>
<sequence length="261" mass="28209">MNDKLARVSPVSRVTLASPLLWLIRGWRDFVRHPLPGLLHGLCVTLFGALLYAVADQQFWLLVGAFSGFLLVAPVLATGLYAVSRELERDRLMSLAELVALWRGRDSRLVGFGLLLCLAGTAWVLTSASLMVLLAPAPINTVVDFLRHVVLSESPLLFEFWVLLGGLLAAPIFASSVLTLPMLIDRDCLPMNAVRASWRAVADHPLVLAFWASLIACLVLVGLLSFLLGLLVVVPLLAHASWHAYRDLSASASAASAVGGR</sequence>
<evidence type="ECO:0000313" key="5">
    <source>
        <dbReference type="Proteomes" id="UP000481947"/>
    </source>
</evidence>
<comment type="caution">
    <text evidence="3">The sequence shown here is derived from an EMBL/GenBank/DDBJ whole genome shotgun (WGS) entry which is preliminary data.</text>
</comment>
<feature type="transmembrane region" description="Helical" evidence="1">
    <location>
        <begin position="59"/>
        <end position="83"/>
    </location>
</feature>
<evidence type="ECO:0000313" key="4">
    <source>
        <dbReference type="Proteomes" id="UP000238326"/>
    </source>
</evidence>
<dbReference type="InterPro" id="IPR018692">
    <property type="entry name" value="DUF2189"/>
</dbReference>